<dbReference type="InterPro" id="IPR013083">
    <property type="entry name" value="Znf_RING/FYVE/PHD"/>
</dbReference>
<evidence type="ECO:0000256" key="1">
    <source>
        <dbReference type="PROSITE-ProRule" id="PRU00175"/>
    </source>
</evidence>
<dbReference type="OMA" id="NRTEDEW"/>
<feature type="coiled-coil region" evidence="2">
    <location>
        <begin position="131"/>
        <end position="218"/>
    </location>
</feature>
<keyword evidence="6" id="KW-1185">Reference proteome</keyword>
<dbReference type="Gene3D" id="3.30.40.10">
    <property type="entry name" value="Zinc/RING finger domain, C3HC4 (zinc finger)"/>
    <property type="match status" value="1"/>
</dbReference>
<dbReference type="SMR" id="G4Z1Q1"/>
<dbReference type="PANTHER" id="PTHR14879">
    <property type="entry name" value="CASPASE REGULATOR, RING FINGER DOMAIN-CONTAINING"/>
    <property type="match status" value="1"/>
</dbReference>
<evidence type="ECO:0000259" key="4">
    <source>
        <dbReference type="PROSITE" id="PS50089"/>
    </source>
</evidence>
<dbReference type="EMBL" id="JH159152">
    <property type="protein sequence ID" value="EGZ26419.1"/>
    <property type="molecule type" value="Genomic_DNA"/>
</dbReference>
<feature type="domain" description="RING-type" evidence="4">
    <location>
        <begin position="233"/>
        <end position="268"/>
    </location>
</feature>
<dbReference type="SMART" id="SM00184">
    <property type="entry name" value="RING"/>
    <property type="match status" value="1"/>
</dbReference>
<dbReference type="GO" id="GO:0008270">
    <property type="term" value="F:zinc ion binding"/>
    <property type="evidence" value="ECO:0007669"/>
    <property type="project" value="UniProtKB-KW"/>
</dbReference>
<keyword evidence="1" id="KW-0863">Zinc-finger</keyword>
<dbReference type="SUPFAM" id="SSF57850">
    <property type="entry name" value="RING/U-box"/>
    <property type="match status" value="1"/>
</dbReference>
<feature type="region of interest" description="Disordered" evidence="3">
    <location>
        <begin position="1"/>
        <end position="30"/>
    </location>
</feature>
<evidence type="ECO:0000256" key="2">
    <source>
        <dbReference type="SAM" id="Coils"/>
    </source>
</evidence>
<dbReference type="PROSITE" id="PS50089">
    <property type="entry name" value="ZF_RING_2"/>
    <property type="match status" value="1"/>
</dbReference>
<dbReference type="InParanoid" id="G4Z1Q1"/>
<keyword evidence="1" id="KW-0479">Metal-binding</keyword>
<keyword evidence="1" id="KW-0862">Zinc</keyword>
<dbReference type="PANTHER" id="PTHR14879:SF5">
    <property type="entry name" value="RING-TYPE DOMAIN-CONTAINING PROTEIN"/>
    <property type="match status" value="1"/>
</dbReference>
<evidence type="ECO:0000313" key="5">
    <source>
        <dbReference type="EMBL" id="EGZ26419.1"/>
    </source>
</evidence>
<dbReference type="InterPro" id="IPR001841">
    <property type="entry name" value="Znf_RING"/>
</dbReference>
<gene>
    <name evidence="5" type="ORF">PHYSODRAFT_484646</name>
</gene>
<sequence length="288" mass="32532">MSNRSEDEWSLVSDDEVLSESSYDEVDPEPEAFEEIEAETCYLFSLTPSVQPRVTLERSASFPDRLRALTAAMRPLPEDVQPPTYTEVTAFKQDQSTQVNLDATAPESRGEPREALLRSALDRSMMMANQLRSKSQDKERLSFRIAELESQAKLTAEYHDSLKAIADDLRHKNAQLEARQSALRGKDEALALRSLDDLEELEAELARGMDRVRAALRAKYRAAMDKQREKEQCVVCFAKPVSVVLLPCRHQVLCASCALRVTTCPIDRQDIKDKVLTYGLSAYNDDKN</sequence>
<organism evidence="5 6">
    <name type="scientific">Phytophthora sojae (strain P6497)</name>
    <name type="common">Soybean stem and root rot agent</name>
    <name type="synonym">Phytophthora megasperma f. sp. glycines</name>
    <dbReference type="NCBI Taxonomy" id="1094619"/>
    <lineage>
        <taxon>Eukaryota</taxon>
        <taxon>Sar</taxon>
        <taxon>Stramenopiles</taxon>
        <taxon>Oomycota</taxon>
        <taxon>Peronosporomycetes</taxon>
        <taxon>Peronosporales</taxon>
        <taxon>Peronosporaceae</taxon>
        <taxon>Phytophthora</taxon>
    </lineage>
</organism>
<dbReference type="Proteomes" id="UP000002640">
    <property type="component" value="Unassembled WGS sequence"/>
</dbReference>
<proteinExistence type="predicted"/>
<protein>
    <recommendedName>
        <fullName evidence="4">RING-type domain-containing protein</fullName>
    </recommendedName>
</protein>
<evidence type="ECO:0000313" key="6">
    <source>
        <dbReference type="Proteomes" id="UP000002640"/>
    </source>
</evidence>
<dbReference type="GeneID" id="20655782"/>
<evidence type="ECO:0000256" key="3">
    <source>
        <dbReference type="SAM" id="MobiDB-lite"/>
    </source>
</evidence>
<dbReference type="AlphaFoldDB" id="G4Z1Q1"/>
<accession>G4Z1Q1</accession>
<reference evidence="5 6" key="1">
    <citation type="journal article" date="2006" name="Science">
        <title>Phytophthora genome sequences uncover evolutionary origins and mechanisms of pathogenesis.</title>
        <authorList>
            <person name="Tyler B.M."/>
            <person name="Tripathy S."/>
            <person name="Zhang X."/>
            <person name="Dehal P."/>
            <person name="Jiang R.H."/>
            <person name="Aerts A."/>
            <person name="Arredondo F.D."/>
            <person name="Baxter L."/>
            <person name="Bensasson D."/>
            <person name="Beynon J.L."/>
            <person name="Chapman J."/>
            <person name="Damasceno C.M."/>
            <person name="Dorrance A.E."/>
            <person name="Dou D."/>
            <person name="Dickerman A.W."/>
            <person name="Dubchak I.L."/>
            <person name="Garbelotto M."/>
            <person name="Gijzen M."/>
            <person name="Gordon S.G."/>
            <person name="Govers F."/>
            <person name="Grunwald N.J."/>
            <person name="Huang W."/>
            <person name="Ivors K.L."/>
            <person name="Jones R.W."/>
            <person name="Kamoun S."/>
            <person name="Krampis K."/>
            <person name="Lamour K.H."/>
            <person name="Lee M.K."/>
            <person name="McDonald W.H."/>
            <person name="Medina M."/>
            <person name="Meijer H.J."/>
            <person name="Nordberg E.K."/>
            <person name="Maclean D.J."/>
            <person name="Ospina-Giraldo M.D."/>
            <person name="Morris P.F."/>
            <person name="Phuntumart V."/>
            <person name="Putnam N.H."/>
            <person name="Rash S."/>
            <person name="Rose J.K."/>
            <person name="Sakihama Y."/>
            <person name="Salamov A.A."/>
            <person name="Savidor A."/>
            <person name="Scheuring C.F."/>
            <person name="Smith B.M."/>
            <person name="Sobral B.W."/>
            <person name="Terry A."/>
            <person name="Torto-Alalibo T.A."/>
            <person name="Win J."/>
            <person name="Xu Z."/>
            <person name="Zhang H."/>
            <person name="Grigoriev I.V."/>
            <person name="Rokhsar D.S."/>
            <person name="Boore J.L."/>
        </authorList>
    </citation>
    <scope>NUCLEOTIDE SEQUENCE [LARGE SCALE GENOMIC DNA]</scope>
    <source>
        <strain evidence="5 6">P6497</strain>
    </source>
</reference>
<name>G4Z1Q1_PHYSP</name>
<dbReference type="InterPro" id="IPR051728">
    <property type="entry name" value="RING-FYVE_E3_ubiquitin-ligase"/>
</dbReference>
<feature type="compositionally biased region" description="Acidic residues" evidence="3">
    <location>
        <begin position="13"/>
        <end position="30"/>
    </location>
</feature>
<dbReference type="Pfam" id="PF13920">
    <property type="entry name" value="zf-C3HC4_3"/>
    <property type="match status" value="1"/>
</dbReference>
<dbReference type="RefSeq" id="XP_009521707.1">
    <property type="nucleotide sequence ID" value="XM_009523412.1"/>
</dbReference>
<keyword evidence="2" id="KW-0175">Coiled coil</keyword>
<dbReference type="KEGG" id="psoj:PHYSODRAFT_484646"/>